<dbReference type="HOGENOM" id="CLU_069101_2_1_9"/>
<comment type="subcellular location">
    <subcellularLocation>
        <location evidence="1">Cell membrane</location>
        <topology evidence="1">Multi-pass membrane protein</topology>
    </subcellularLocation>
</comment>
<gene>
    <name evidence="11" type="ORF">JF74_03230</name>
</gene>
<feature type="transmembrane region" description="Helical" evidence="10">
    <location>
        <begin position="47"/>
        <end position="65"/>
    </location>
</feature>
<dbReference type="PANTHER" id="PTHR32502">
    <property type="entry name" value="N-ACETYLGALACTOSAMINE PERMEASE II COMPONENT-RELATED"/>
    <property type="match status" value="1"/>
</dbReference>
<dbReference type="RefSeq" id="WP_046324266.1">
    <property type="nucleotide sequence ID" value="NZ_JBHTMT010000006.1"/>
</dbReference>
<dbReference type="InterPro" id="IPR004700">
    <property type="entry name" value="PTS_IIC_man"/>
</dbReference>
<feature type="compositionally biased region" description="Basic and acidic residues" evidence="9">
    <location>
        <begin position="252"/>
        <end position="261"/>
    </location>
</feature>
<dbReference type="GO" id="GO:0005886">
    <property type="term" value="C:plasma membrane"/>
    <property type="evidence" value="ECO:0007669"/>
    <property type="project" value="UniProtKB-SubCell"/>
</dbReference>
<dbReference type="OrthoDB" id="7058816at2"/>
<organism evidence="11 12">
    <name type="scientific">Lactobacillus melliventris</name>
    <dbReference type="NCBI Taxonomy" id="1218507"/>
    <lineage>
        <taxon>Bacteria</taxon>
        <taxon>Bacillati</taxon>
        <taxon>Bacillota</taxon>
        <taxon>Bacilli</taxon>
        <taxon>Lactobacillales</taxon>
        <taxon>Lactobacillaceae</taxon>
        <taxon>Lactobacillus</taxon>
    </lineage>
</organism>
<evidence type="ECO:0000256" key="3">
    <source>
        <dbReference type="ARBA" id="ARBA00022475"/>
    </source>
</evidence>
<dbReference type="PANTHER" id="PTHR32502:SF8">
    <property type="entry name" value="N-ACETYLGALACTOSAMINE PERMEASE IIC COMPONENT 1"/>
    <property type="match status" value="1"/>
</dbReference>
<keyword evidence="5" id="KW-0598">Phosphotransferase system</keyword>
<proteinExistence type="predicted"/>
<dbReference type="Proteomes" id="UP000033531">
    <property type="component" value="Unassembled WGS sequence"/>
</dbReference>
<feature type="transmembrane region" description="Helical" evidence="10">
    <location>
        <begin position="96"/>
        <end position="117"/>
    </location>
</feature>
<evidence type="ECO:0000256" key="4">
    <source>
        <dbReference type="ARBA" id="ARBA00022597"/>
    </source>
</evidence>
<evidence type="ECO:0000256" key="5">
    <source>
        <dbReference type="ARBA" id="ARBA00022683"/>
    </source>
</evidence>
<keyword evidence="2" id="KW-0813">Transport</keyword>
<evidence type="ECO:0000256" key="10">
    <source>
        <dbReference type="SAM" id="Phobius"/>
    </source>
</evidence>
<keyword evidence="4" id="KW-0762">Sugar transport</keyword>
<evidence type="ECO:0000256" key="1">
    <source>
        <dbReference type="ARBA" id="ARBA00004651"/>
    </source>
</evidence>
<dbReference type="GO" id="GO:0009401">
    <property type="term" value="P:phosphoenolpyruvate-dependent sugar phosphotransferase system"/>
    <property type="evidence" value="ECO:0007669"/>
    <property type="project" value="UniProtKB-KW"/>
</dbReference>
<dbReference type="EMBL" id="JXLI01000006">
    <property type="protein sequence ID" value="KJY57820.1"/>
    <property type="molecule type" value="Genomic_DNA"/>
</dbReference>
<accession>A0A0F4LGU4</accession>
<sequence>MVQALLVGLIAGIGMLDERVLGATLFGRPIVLSVFVGLALGDIKQGIIIGAQLELIWMGIAGIGVSTPPDYVTGGVIGTALAIISHKGIGVALTIAVPVAVLASYLGTLVRVVNLWFSHKADKYAETANFKGINLMLLLPTILFFFSAFVPTFLAMLLGASKINLIINAIPKVILDGLTVAGNLLPAVGFALLLDMLFSKKLFVFFFLGFLLCAYLKLDITGIAVIAICMAVIIVLFGNNGKNSTGSGQNKSESKEAKDNLTEGEIDFE</sequence>
<evidence type="ECO:0000256" key="9">
    <source>
        <dbReference type="SAM" id="MobiDB-lite"/>
    </source>
</evidence>
<name>A0A0F4LGU4_9LACO</name>
<reference evidence="11 12" key="1">
    <citation type="submission" date="2015-01" db="EMBL/GenBank/DDBJ databases">
        <title>Comparative genomics of the lactic acid bacteria isolated from the honey bee gut.</title>
        <authorList>
            <person name="Ellegaard K.M."/>
            <person name="Tamarit D."/>
            <person name="Javelind E."/>
            <person name="Olofsson T."/>
            <person name="Andersson S.G."/>
            <person name="Vasquez A."/>
        </authorList>
    </citation>
    <scope>NUCLEOTIDE SEQUENCE [LARGE SCALE GENOMIC DNA]</scope>
    <source>
        <strain evidence="11 12">Hma8</strain>
    </source>
</reference>
<dbReference type="PROSITE" id="PS51106">
    <property type="entry name" value="PTS_EIIC_TYPE_4"/>
    <property type="match status" value="1"/>
</dbReference>
<feature type="transmembrane region" description="Helical" evidence="10">
    <location>
        <begin position="173"/>
        <end position="198"/>
    </location>
</feature>
<protein>
    <submittedName>
        <fullName evidence="11">PTS Man IIC</fullName>
    </submittedName>
</protein>
<dbReference type="AlphaFoldDB" id="A0A0F4LGU4"/>
<evidence type="ECO:0000313" key="11">
    <source>
        <dbReference type="EMBL" id="KJY57820.1"/>
    </source>
</evidence>
<keyword evidence="6 10" id="KW-0812">Transmembrane</keyword>
<feature type="region of interest" description="Disordered" evidence="9">
    <location>
        <begin position="244"/>
        <end position="269"/>
    </location>
</feature>
<evidence type="ECO:0000313" key="12">
    <source>
        <dbReference type="Proteomes" id="UP000033531"/>
    </source>
</evidence>
<dbReference type="Pfam" id="PF03609">
    <property type="entry name" value="EII-Sor"/>
    <property type="match status" value="1"/>
</dbReference>
<feature type="transmembrane region" description="Helical" evidence="10">
    <location>
        <begin position="137"/>
        <end position="161"/>
    </location>
</feature>
<evidence type="ECO:0000256" key="8">
    <source>
        <dbReference type="ARBA" id="ARBA00023136"/>
    </source>
</evidence>
<evidence type="ECO:0000256" key="2">
    <source>
        <dbReference type="ARBA" id="ARBA00022448"/>
    </source>
</evidence>
<dbReference type="STRING" id="1218507.JF74_03230"/>
<keyword evidence="8 10" id="KW-0472">Membrane</keyword>
<comment type="caution">
    <text evidence="11">The sequence shown here is derived from an EMBL/GenBank/DDBJ whole genome shotgun (WGS) entry which is preliminary data.</text>
</comment>
<feature type="transmembrane region" description="Helical" evidence="10">
    <location>
        <begin position="204"/>
        <end position="237"/>
    </location>
</feature>
<feature type="transmembrane region" description="Helical" evidence="10">
    <location>
        <begin position="20"/>
        <end position="40"/>
    </location>
</feature>
<dbReference type="PATRIC" id="fig|1218507.3.peg.488"/>
<evidence type="ECO:0000256" key="6">
    <source>
        <dbReference type="ARBA" id="ARBA00022692"/>
    </source>
</evidence>
<keyword evidence="7 10" id="KW-1133">Transmembrane helix</keyword>
<dbReference type="InterPro" id="IPR050303">
    <property type="entry name" value="GatZ_KbaZ_carbometab"/>
</dbReference>
<keyword evidence="3" id="KW-1003">Cell membrane</keyword>
<evidence type="ECO:0000256" key="7">
    <source>
        <dbReference type="ARBA" id="ARBA00022989"/>
    </source>
</evidence>